<organism evidence="3 4">
    <name type="scientific">Acidilobus saccharovorans (strain DSM 16705 / JCM 18335 / VKM B-2471 / 345-15)</name>
    <dbReference type="NCBI Taxonomy" id="666510"/>
    <lineage>
        <taxon>Archaea</taxon>
        <taxon>Thermoproteota</taxon>
        <taxon>Thermoprotei</taxon>
        <taxon>Acidilobales</taxon>
        <taxon>Acidilobaceae</taxon>
        <taxon>Acidilobus</taxon>
    </lineage>
</organism>
<dbReference type="SUPFAM" id="SSF48208">
    <property type="entry name" value="Six-hairpin glycosidases"/>
    <property type="match status" value="1"/>
</dbReference>
<evidence type="ECO:0000259" key="2">
    <source>
        <dbReference type="Pfam" id="PF00723"/>
    </source>
</evidence>
<evidence type="ECO:0000313" key="3">
    <source>
        <dbReference type="EMBL" id="ADL18761.1"/>
    </source>
</evidence>
<dbReference type="eggNOG" id="arCOG03285">
    <property type="taxonomic scope" value="Archaea"/>
</dbReference>
<feature type="transmembrane region" description="Helical" evidence="1">
    <location>
        <begin position="615"/>
        <end position="635"/>
    </location>
</feature>
<protein>
    <submittedName>
        <fullName evidence="3">Glucoamylase</fullName>
    </submittedName>
</protein>
<proteinExistence type="predicted"/>
<dbReference type="PANTHER" id="PTHR31616">
    <property type="entry name" value="TREHALASE"/>
    <property type="match status" value="1"/>
</dbReference>
<dbReference type="GO" id="GO:0005975">
    <property type="term" value="P:carbohydrate metabolic process"/>
    <property type="evidence" value="ECO:0007669"/>
    <property type="project" value="InterPro"/>
</dbReference>
<dbReference type="PANTHER" id="PTHR31616:SF13">
    <property type="entry name" value="GLUCAN 1,4-ALPHA-GLUCOSIDASE"/>
    <property type="match status" value="1"/>
</dbReference>
<gene>
    <name evidence="3" type="ordered locus">ASAC_0354</name>
</gene>
<evidence type="ECO:0000256" key="1">
    <source>
        <dbReference type="SAM" id="Phobius"/>
    </source>
</evidence>
<dbReference type="HOGENOM" id="CLU_441225_0_0_2"/>
<evidence type="ECO:0000313" key="4">
    <source>
        <dbReference type="Proteomes" id="UP000000346"/>
    </source>
</evidence>
<dbReference type="Pfam" id="PF00723">
    <property type="entry name" value="Glyco_hydro_15"/>
    <property type="match status" value="1"/>
</dbReference>
<dbReference type="STRING" id="666510.ASAC_0354"/>
<dbReference type="AlphaFoldDB" id="D9Q0C3"/>
<sequence length="649" mass="72105">MARGQELTLLARGLGLFLIGLLAVTLAVPATRAIGPGPSTVNLSPSFLLLSNWVNTSFLVFTGIPIPNASVNGLSNYEPTVANFYVGPLGLLPITMKFETGFSARAFLGVNNSIIIYNNYGELQLLAPPYSNLLLALVSSKAPFTVYVNFSTESSVSLNGDIARIFMHRYNFYVELCSNDSLSALHDINYTLISVNVSKGTSYIGLSLNSSCSSNVKEIINYNELKVNSWLFRSKRPVGLNSNSLAREYYISLLILKDDQNPYLGTFAASPSPLYLYSWVRDSSFAAMALQESGHLDSALKYWLWLLNATQYKSGVWFTRYDFYNGEPDQSFGIPELDSVGIVEVGIYQYFLLTHNITFLETMLPLINRSVDAQLSWILNSKFHLVPEDLSVWEDRLGYHFWTQAFNLIGLLDSAHLLSYLGYNVSRIYYAASLLNESIYEYFWNGSAFYSDLSPVVLYTPSGSKTALNPQPPLISSSALLPLSFNVTLWPQDVVRENVHTILEGLWNGKVGGLARFYGDDYHYNEDLFDSSGPMPPWIITTLFLGLYYSDTGNYTAALSLMTWAYDHSQNGLLPEAIDPNTGLPLPTTSPLTWSSAMYIILALSIKPKAANNNIIYYAVSAIALAAVLLVAYLLQRASARRIRSLEVT</sequence>
<dbReference type="KEGG" id="asc:ASAC_0354"/>
<feature type="domain" description="GH15-like" evidence="2">
    <location>
        <begin position="259"/>
        <end position="307"/>
    </location>
</feature>
<dbReference type="InterPro" id="IPR011613">
    <property type="entry name" value="GH15-like"/>
</dbReference>
<keyword evidence="4" id="KW-1185">Reference proteome</keyword>
<keyword evidence="1" id="KW-1133">Transmembrane helix</keyword>
<name>D9Q0C3_ACIS3</name>
<dbReference type="InterPro" id="IPR012341">
    <property type="entry name" value="6hp_glycosidase-like_sf"/>
</dbReference>
<reference evidence="3 4" key="1">
    <citation type="journal article" date="2010" name="Appl. Environ. Microbiol.">
        <title>The genome sequence of the crenarchaeon Acidilobus saccharovorans supports a new order, Acidilobales, and suggests an important ecological role in terrestrial acidic hot springs.</title>
        <authorList>
            <person name="Mardanov A.V."/>
            <person name="Svetlitchnyi V.A."/>
            <person name="Beletsky A.V."/>
            <person name="Prokofeva M.I."/>
            <person name="Bonch-Osmolovskaya E.A."/>
            <person name="Ravin N.V."/>
            <person name="Skryabin K.G."/>
        </authorList>
    </citation>
    <scope>NUCLEOTIDE SEQUENCE [LARGE SCALE GENOMIC DNA]</scope>
    <source>
        <strain evidence="4">DSM 16705 / JCM 18335 / VKM B-2471 / 345-15</strain>
    </source>
</reference>
<keyword evidence="1" id="KW-0472">Membrane</keyword>
<accession>D9Q0C3</accession>
<dbReference type="Gene3D" id="1.50.10.10">
    <property type="match status" value="1"/>
</dbReference>
<dbReference type="Proteomes" id="UP000000346">
    <property type="component" value="Chromosome"/>
</dbReference>
<dbReference type="InterPro" id="IPR008928">
    <property type="entry name" value="6-hairpin_glycosidase_sf"/>
</dbReference>
<dbReference type="InParanoid" id="D9Q0C3"/>
<dbReference type="EMBL" id="CP001742">
    <property type="protein sequence ID" value="ADL18761.1"/>
    <property type="molecule type" value="Genomic_DNA"/>
</dbReference>
<keyword evidence="1" id="KW-0812">Transmembrane</keyword>
<dbReference type="GO" id="GO:0004553">
    <property type="term" value="F:hydrolase activity, hydrolyzing O-glycosyl compounds"/>
    <property type="evidence" value="ECO:0007669"/>
    <property type="project" value="UniProtKB-ARBA"/>
</dbReference>
<dbReference type="CAZy" id="GH15">
    <property type="family name" value="Glycoside Hydrolase Family 15"/>
</dbReference>